<evidence type="ECO:0000256" key="5">
    <source>
        <dbReference type="ARBA" id="ARBA00022833"/>
    </source>
</evidence>
<dbReference type="InterPro" id="IPR036236">
    <property type="entry name" value="Znf_C2H2_sf"/>
</dbReference>
<dbReference type="SMART" id="SM00355">
    <property type="entry name" value="ZnF_C2H2"/>
    <property type="match status" value="2"/>
</dbReference>
<keyword evidence="2" id="KW-0479">Metal-binding</keyword>
<protein>
    <recommendedName>
        <fullName evidence="8">C2H2-type domain-containing protein</fullName>
    </recommendedName>
</protein>
<sequence>MDIRQCSRWDFSSSDCVKMSDFHRMMVTDNEQSGPAEEGPPGSKSGEFPPLYAIQQIKHELLGEEQNWSLRMDQENQKAPHIKEEQEEAEITEFIFTSVPVKNEDNEEKPQHSELHQSKTEEDRASAGPQPDIDQCLESDDEDNTLDSSETDISDGNWEESSDLSDANSVKSNEDTVDDKGENDDIHTCTECGEKFSLGVYLLRHQRIHTGEKPFSCSICQEAFIWKHALMKHKVSDCSVEIGCIMDEQRSAGRELVLMFTENTLNMTKEMMVKFKRKILKWSLLRLSSRVRTRSGIY</sequence>
<feature type="region of interest" description="Disordered" evidence="7">
    <location>
        <begin position="26"/>
        <end position="50"/>
    </location>
</feature>
<comment type="similarity">
    <text evidence="1">Belongs to the krueppel C2H2-type zinc-finger protein family.</text>
</comment>
<evidence type="ECO:0000259" key="8">
    <source>
        <dbReference type="PROSITE" id="PS50157"/>
    </source>
</evidence>
<keyword evidence="3" id="KW-0677">Repeat</keyword>
<evidence type="ECO:0000256" key="4">
    <source>
        <dbReference type="ARBA" id="ARBA00022771"/>
    </source>
</evidence>
<accession>A0ABV0RM18</accession>
<dbReference type="PROSITE" id="PS50157">
    <property type="entry name" value="ZINC_FINGER_C2H2_2"/>
    <property type="match status" value="1"/>
</dbReference>
<feature type="compositionally biased region" description="Basic and acidic residues" evidence="7">
    <location>
        <begin position="102"/>
        <end position="125"/>
    </location>
</feature>
<feature type="compositionally biased region" description="Basic and acidic residues" evidence="7">
    <location>
        <begin position="72"/>
        <end position="84"/>
    </location>
</feature>
<evidence type="ECO:0000256" key="7">
    <source>
        <dbReference type="SAM" id="MobiDB-lite"/>
    </source>
</evidence>
<keyword evidence="4 6" id="KW-0863">Zinc-finger</keyword>
<comment type="caution">
    <text evidence="9">The sequence shown here is derived from an EMBL/GenBank/DDBJ whole genome shotgun (WGS) entry which is preliminary data.</text>
</comment>
<feature type="domain" description="C2H2-type" evidence="8">
    <location>
        <begin position="187"/>
        <end position="214"/>
    </location>
</feature>
<dbReference type="Proteomes" id="UP001434883">
    <property type="component" value="Unassembled WGS sequence"/>
</dbReference>
<evidence type="ECO:0000313" key="9">
    <source>
        <dbReference type="EMBL" id="MEQ2208991.1"/>
    </source>
</evidence>
<dbReference type="EMBL" id="JAHRIN010050897">
    <property type="protein sequence ID" value="MEQ2208991.1"/>
    <property type="molecule type" value="Genomic_DNA"/>
</dbReference>
<evidence type="ECO:0000256" key="3">
    <source>
        <dbReference type="ARBA" id="ARBA00022737"/>
    </source>
</evidence>
<name>A0ABV0RM18_9TELE</name>
<keyword evidence="5" id="KW-0862">Zinc</keyword>
<dbReference type="InterPro" id="IPR013087">
    <property type="entry name" value="Znf_C2H2_type"/>
</dbReference>
<dbReference type="InterPro" id="IPR050752">
    <property type="entry name" value="C2H2-ZF_domain"/>
</dbReference>
<proteinExistence type="inferred from homology"/>
<gene>
    <name evidence="9" type="ORF">XENOCAPTIV_021970</name>
</gene>
<dbReference type="PANTHER" id="PTHR24384:SF218">
    <property type="entry name" value="ZINC FINGER PROTEIN 502"/>
    <property type="match status" value="1"/>
</dbReference>
<evidence type="ECO:0000256" key="1">
    <source>
        <dbReference type="ARBA" id="ARBA00006991"/>
    </source>
</evidence>
<keyword evidence="10" id="KW-1185">Reference proteome</keyword>
<dbReference type="Gene3D" id="3.30.160.60">
    <property type="entry name" value="Classic Zinc Finger"/>
    <property type="match status" value="2"/>
</dbReference>
<evidence type="ECO:0000256" key="2">
    <source>
        <dbReference type="ARBA" id="ARBA00022723"/>
    </source>
</evidence>
<dbReference type="Pfam" id="PF00096">
    <property type="entry name" value="zf-C2H2"/>
    <property type="match status" value="1"/>
</dbReference>
<evidence type="ECO:0000256" key="6">
    <source>
        <dbReference type="PROSITE-ProRule" id="PRU00042"/>
    </source>
</evidence>
<feature type="compositionally biased region" description="Basic and acidic residues" evidence="7">
    <location>
        <begin position="172"/>
        <end position="184"/>
    </location>
</feature>
<dbReference type="SUPFAM" id="SSF57667">
    <property type="entry name" value="beta-beta-alpha zinc fingers"/>
    <property type="match status" value="1"/>
</dbReference>
<reference evidence="9 10" key="1">
    <citation type="submission" date="2021-06" db="EMBL/GenBank/DDBJ databases">
        <authorList>
            <person name="Palmer J.M."/>
        </authorList>
    </citation>
    <scope>NUCLEOTIDE SEQUENCE [LARGE SCALE GENOMIC DNA]</scope>
    <source>
        <strain evidence="9 10">XC_2019</strain>
        <tissue evidence="9">Muscle</tissue>
    </source>
</reference>
<feature type="compositionally biased region" description="Acidic residues" evidence="7">
    <location>
        <begin position="135"/>
        <end position="163"/>
    </location>
</feature>
<evidence type="ECO:0000313" key="10">
    <source>
        <dbReference type="Proteomes" id="UP001434883"/>
    </source>
</evidence>
<feature type="region of interest" description="Disordered" evidence="7">
    <location>
        <begin position="71"/>
        <end position="90"/>
    </location>
</feature>
<dbReference type="PROSITE" id="PS00028">
    <property type="entry name" value="ZINC_FINGER_C2H2_1"/>
    <property type="match status" value="1"/>
</dbReference>
<dbReference type="PANTHER" id="PTHR24384">
    <property type="entry name" value="FINGER PUTATIVE TRANSCRIPTION FACTOR FAMILY-RELATED"/>
    <property type="match status" value="1"/>
</dbReference>
<organism evidence="9 10">
    <name type="scientific">Xenoophorus captivus</name>
    <dbReference type="NCBI Taxonomy" id="1517983"/>
    <lineage>
        <taxon>Eukaryota</taxon>
        <taxon>Metazoa</taxon>
        <taxon>Chordata</taxon>
        <taxon>Craniata</taxon>
        <taxon>Vertebrata</taxon>
        <taxon>Euteleostomi</taxon>
        <taxon>Actinopterygii</taxon>
        <taxon>Neopterygii</taxon>
        <taxon>Teleostei</taxon>
        <taxon>Neoteleostei</taxon>
        <taxon>Acanthomorphata</taxon>
        <taxon>Ovalentaria</taxon>
        <taxon>Atherinomorphae</taxon>
        <taxon>Cyprinodontiformes</taxon>
        <taxon>Goodeidae</taxon>
        <taxon>Xenoophorus</taxon>
    </lineage>
</organism>
<feature type="region of interest" description="Disordered" evidence="7">
    <location>
        <begin position="99"/>
        <end position="184"/>
    </location>
</feature>